<feature type="region of interest" description="Disordered" evidence="1">
    <location>
        <begin position="85"/>
        <end position="119"/>
    </location>
</feature>
<dbReference type="HOGENOM" id="CLU_1000805_0_0_11"/>
<keyword evidence="3" id="KW-1185">Reference proteome</keyword>
<reference evidence="2 3" key="3">
    <citation type="journal article" date="2014" name="J. Ind. Microbiol. Biotechnol.">
        <title>Genome mining of the Streptomyces avermitilis genome and development of genome-minimized hosts for heterologous expression of biosynthetic gene clusters.</title>
        <authorList>
            <person name="Ikeda H."/>
            <person name="Shin-ya K."/>
            <person name="Omura S."/>
        </authorList>
    </citation>
    <scope>NUCLEOTIDE SEQUENCE [LARGE SCALE GENOMIC DNA]</scope>
    <source>
        <strain evidence="3">ATCC 31267 / DSM 46492 / JCM 5070 / NBRC 14893 / NCIMB 12804 / NRRL 8165 / MA-4680</strain>
    </source>
</reference>
<reference evidence="2 3" key="2">
    <citation type="journal article" date="2003" name="Nat. Biotechnol.">
        <title>Complete genome sequence and comparative analysis of the industrial microorganism Streptomyces avermitilis.</title>
        <authorList>
            <person name="Ikeda H."/>
            <person name="Ishikawa J."/>
            <person name="Hanamoto A."/>
            <person name="Shinose M."/>
            <person name="Kikuchi H."/>
            <person name="Shiba T."/>
            <person name="Sakaki Y."/>
            <person name="Hattori M."/>
            <person name="Omura S."/>
        </authorList>
    </citation>
    <scope>NUCLEOTIDE SEQUENCE [LARGE SCALE GENOMIC DNA]</scope>
    <source>
        <strain evidence="3">ATCC 31267 / DSM 46492 / JCM 5070 / NBRC 14893 / NCIMB 12804 / NRRL 8165 / MA-4680</strain>
    </source>
</reference>
<evidence type="ECO:0000313" key="3">
    <source>
        <dbReference type="Proteomes" id="UP000000428"/>
    </source>
</evidence>
<protein>
    <submittedName>
        <fullName evidence="2">Uncharacterized protein</fullName>
    </submittedName>
</protein>
<name>Q82B88_STRAW</name>
<sequence>MVRRSSRRTYFYSPPPAAGCEAGAEHPRVVDATHGTPRPACHPRQAKRDFDGSKVALVDRGPFAGPAVADRYEVIRPYDRRQERQAKSLFPAASCTSRAESPRPVSARTWRRREGERPGWPSEETAIVIHDALGRGPEDLGFTTPPGWIRPERHEEGEVKRRAFVSVTAAALVTGPVAPHHVDPALITYFQQQLKGHYRADMLLGPHDLIVRTSWCPPLTARSSTRSRSTVHSGLPDPRTQICGCRDYLRRRRYQPATSTMRMATTKAHTVVAPWYER</sequence>
<organism evidence="2 3">
    <name type="scientific">Streptomyces avermitilis (strain ATCC 31267 / DSM 46492 / JCM 5070 / NBRC 14893 / NCIMB 12804 / NRRL 8165 / MA-4680)</name>
    <dbReference type="NCBI Taxonomy" id="227882"/>
    <lineage>
        <taxon>Bacteria</taxon>
        <taxon>Bacillati</taxon>
        <taxon>Actinomycetota</taxon>
        <taxon>Actinomycetes</taxon>
        <taxon>Kitasatosporales</taxon>
        <taxon>Streptomycetaceae</taxon>
        <taxon>Streptomyces</taxon>
    </lineage>
</organism>
<reference evidence="2 3" key="1">
    <citation type="journal article" date="2001" name="Proc. Natl. Acad. Sci. U.S.A.">
        <title>Genome sequence of an industrial microorganism Streptomyces avermitilis: deducing the ability of producing secondary metabolites.</title>
        <authorList>
            <person name="Omura S."/>
            <person name="Ikeda H."/>
            <person name="Ishikawa J."/>
            <person name="Hanamoto A."/>
            <person name="Takahashi C."/>
            <person name="Shinose M."/>
            <person name="Takahashi Y."/>
            <person name="Horikawa H."/>
            <person name="Nakazawa H."/>
            <person name="Osonoe T."/>
            <person name="Kikuchi H."/>
            <person name="Shiba T."/>
            <person name="Sakaki Y."/>
            <person name="Hattori M."/>
        </authorList>
    </citation>
    <scope>NUCLEOTIDE SEQUENCE [LARGE SCALE GENOMIC DNA]</scope>
    <source>
        <strain evidence="3">ATCC 31267 / DSM 46492 / JCM 5070 / NBRC 14893 / NCIMB 12804 / NRRL 8165 / MA-4680</strain>
    </source>
</reference>
<accession>Q82B88</accession>
<evidence type="ECO:0000313" key="2">
    <source>
        <dbReference type="EMBL" id="BAC73529.1"/>
    </source>
</evidence>
<dbReference type="EMBL" id="BA000030">
    <property type="protein sequence ID" value="BAC73529.1"/>
    <property type="molecule type" value="Genomic_DNA"/>
</dbReference>
<proteinExistence type="predicted"/>
<feature type="region of interest" description="Disordered" evidence="1">
    <location>
        <begin position="1"/>
        <end position="47"/>
    </location>
</feature>
<evidence type="ECO:0000256" key="1">
    <source>
        <dbReference type="SAM" id="MobiDB-lite"/>
    </source>
</evidence>
<dbReference type="eggNOG" id="COG0457">
    <property type="taxonomic scope" value="Bacteria"/>
</dbReference>
<gene>
    <name evidence="2" type="ORF">SAVERM_5817</name>
</gene>
<dbReference type="AlphaFoldDB" id="Q82B88"/>
<dbReference type="Proteomes" id="UP000000428">
    <property type="component" value="Chromosome"/>
</dbReference>
<dbReference type="KEGG" id="sma:SAVERM_5817"/>